<gene>
    <name evidence="2" type="ORF">HKW67_02960</name>
</gene>
<dbReference type="KEGG" id="ggr:HKW67_02960"/>
<evidence type="ECO:0000313" key="3">
    <source>
        <dbReference type="Proteomes" id="UP000500938"/>
    </source>
</evidence>
<dbReference type="Gene3D" id="2.160.20.120">
    <property type="match status" value="1"/>
</dbReference>
<dbReference type="EMBL" id="CP053085">
    <property type="protein sequence ID" value="QJR34550.1"/>
    <property type="molecule type" value="Genomic_DNA"/>
</dbReference>
<sequence>MSPMLIASSSSARSTSRATGFGRRLSASITVWMLVPAALTAQTERRTLSGSQVALYNVAGEVRIVRGDRRDVQFEITMRGRDASRLRIEAGTVRGLPTLRVIYPDDDVVYRGGPERRWGGSTETRIRDDGTWGGDGWRDRDGQRVRVKTSGSGLEAWADIRVLVPDGTALDSYLLVGEMSATDVDADLRLDVASARVAATDTRGTLIIDAGSGGVSLRGTRGRRVSVDNGSGSVSLDRVSSDECTVDTGSGGVTATELSCKRLSVDVGSGSVRLGSVSANDVSVDAGSGGVSIDMVSSPSSVSVDAGSGGVTLALPENFGADVDIETGSGSITTDFAVRTRTLERRHLRGTIGNGAGRVVVETGSGSVRLRRSTM</sequence>
<organism evidence="2 3">
    <name type="scientific">Gemmatimonas groenlandica</name>
    <dbReference type="NCBI Taxonomy" id="2732249"/>
    <lineage>
        <taxon>Bacteria</taxon>
        <taxon>Pseudomonadati</taxon>
        <taxon>Gemmatimonadota</taxon>
        <taxon>Gemmatimonadia</taxon>
        <taxon>Gemmatimonadales</taxon>
        <taxon>Gemmatimonadaceae</taxon>
        <taxon>Gemmatimonas</taxon>
    </lineage>
</organism>
<dbReference type="AlphaFoldDB" id="A0A6M4IIU5"/>
<name>A0A6M4IIU5_9BACT</name>
<proteinExistence type="predicted"/>
<protein>
    <submittedName>
        <fullName evidence="2">DUF4097 family beta strand repeat protein</fullName>
    </submittedName>
</protein>
<dbReference type="Proteomes" id="UP000500938">
    <property type="component" value="Chromosome"/>
</dbReference>
<dbReference type="RefSeq" id="WP_171223977.1">
    <property type="nucleotide sequence ID" value="NZ_CP053085.1"/>
</dbReference>
<evidence type="ECO:0000259" key="1">
    <source>
        <dbReference type="Pfam" id="PF13349"/>
    </source>
</evidence>
<accession>A0A6M4IIU5</accession>
<evidence type="ECO:0000313" key="2">
    <source>
        <dbReference type="EMBL" id="QJR34550.1"/>
    </source>
</evidence>
<dbReference type="Pfam" id="PF13349">
    <property type="entry name" value="DUF4097"/>
    <property type="match status" value="1"/>
</dbReference>
<feature type="domain" description="DUF4097" evidence="1">
    <location>
        <begin position="171"/>
        <end position="370"/>
    </location>
</feature>
<dbReference type="InterPro" id="IPR025164">
    <property type="entry name" value="Toastrack_DUF4097"/>
</dbReference>
<reference evidence="2 3" key="1">
    <citation type="submission" date="2020-05" db="EMBL/GenBank/DDBJ databases">
        <title>Complete genome sequence of Gemmatimonas greenlandica TET16.</title>
        <authorList>
            <person name="Zeng Y."/>
        </authorList>
    </citation>
    <scope>NUCLEOTIDE SEQUENCE [LARGE SCALE GENOMIC DNA]</scope>
    <source>
        <strain evidence="2 3">TET16</strain>
    </source>
</reference>
<keyword evidence="3" id="KW-1185">Reference proteome</keyword>